<feature type="region of interest" description="Disordered" evidence="1">
    <location>
        <begin position="363"/>
        <end position="390"/>
    </location>
</feature>
<protein>
    <submittedName>
        <fullName evidence="2">Uncharacterized protein</fullName>
    </submittedName>
</protein>
<evidence type="ECO:0000256" key="1">
    <source>
        <dbReference type="SAM" id="MobiDB-lite"/>
    </source>
</evidence>
<gene>
    <name evidence="2" type="ORF">CRE_05225</name>
</gene>
<dbReference type="Proteomes" id="UP000008281">
    <property type="component" value="Unassembled WGS sequence"/>
</dbReference>
<accession>E3NE98</accession>
<dbReference type="OrthoDB" id="5902664at2759"/>
<feature type="compositionally biased region" description="Basic and acidic residues" evidence="1">
    <location>
        <begin position="363"/>
        <end position="383"/>
    </location>
</feature>
<dbReference type="InParanoid" id="E3NE98"/>
<evidence type="ECO:0000313" key="3">
    <source>
        <dbReference type="Proteomes" id="UP000008281"/>
    </source>
</evidence>
<name>E3NE98_CAERE</name>
<dbReference type="eggNOG" id="ENOG502TA8K">
    <property type="taxonomic scope" value="Eukaryota"/>
</dbReference>
<keyword evidence="3" id="KW-1185">Reference proteome</keyword>
<organism evidence="3">
    <name type="scientific">Caenorhabditis remanei</name>
    <name type="common">Caenorhabditis vulgaris</name>
    <dbReference type="NCBI Taxonomy" id="31234"/>
    <lineage>
        <taxon>Eukaryota</taxon>
        <taxon>Metazoa</taxon>
        <taxon>Ecdysozoa</taxon>
        <taxon>Nematoda</taxon>
        <taxon>Chromadorea</taxon>
        <taxon>Rhabditida</taxon>
        <taxon>Rhabditina</taxon>
        <taxon>Rhabditomorpha</taxon>
        <taxon>Rhabditoidea</taxon>
        <taxon>Rhabditidae</taxon>
        <taxon>Peloderinae</taxon>
        <taxon>Caenorhabditis</taxon>
    </lineage>
</organism>
<sequence length="390" mass="44562">MDTLINLLEIKQEDVEGEEEGNGHSPQSHEEISRKRKRKSDLRTSLDQSIRNGKFNLLVAGLAIHNAYENGRPGIPQDIAAFAAKNATCVPFPQMPECLPTDPLSMNSMMHGYGLAVSFEEKTYSTLNIKIQAQLAMAAASKTSKAVRIITPTKDNFNFVSDSPSCVKSVYSYPSSYPFSGELIAIDSIPLMDSSTPAHIRLQNYLFQLLGKSCINRPDIQRFWIIPGEKNHRYGDPKPFPKELFENLQQLFLEFFQLDYDDLDEPEYCDEFSEMMILREHPDYESKKLKFEEMSAARKVFKTSIFLLEFKAALLVFIRNFFSKSFFFSKELRHGTFVFTSGTSEGHFAKRQRHISKRLLNRDDEHKENGVLPKQKEIKRENDSGVADVG</sequence>
<evidence type="ECO:0000313" key="2">
    <source>
        <dbReference type="EMBL" id="EFO94522.1"/>
    </source>
</evidence>
<dbReference type="EMBL" id="DS268619">
    <property type="protein sequence ID" value="EFO94522.1"/>
    <property type="molecule type" value="Genomic_DNA"/>
</dbReference>
<dbReference type="OMA" id="HNAYENG"/>
<proteinExistence type="predicted"/>
<dbReference type="HOGENOM" id="CLU_065864_0_0_1"/>
<reference evidence="2" key="1">
    <citation type="submission" date="2007-07" db="EMBL/GenBank/DDBJ databases">
        <title>PCAP assembly of the Caenorhabditis remanei genome.</title>
        <authorList>
            <consortium name="The Caenorhabditis remanei Sequencing Consortium"/>
            <person name="Wilson R.K."/>
        </authorList>
    </citation>
    <scope>NUCLEOTIDE SEQUENCE [LARGE SCALE GENOMIC DNA]</scope>
    <source>
        <strain evidence="2">PB4641</strain>
    </source>
</reference>
<dbReference type="AlphaFoldDB" id="E3NE98"/>
<feature type="region of interest" description="Disordered" evidence="1">
    <location>
        <begin position="10"/>
        <end position="45"/>
    </location>
</feature>